<accession>A0A1W2B8M8</accession>
<sequence>MSSFNVELTNIQGPLSLNINIQGQDYLYFSGTAYLGIPQNSAFIGHYQDGLKKFGLNNGTSRGNNVQLGIYNEAEAYAAEYFGAEAALITSSGYLAAQLLVRAFASEHLIYAPQTHPALWLNGAPETRGGFSAWAKKTVERINGSPQNKWVLISNSLNNLFPEQYDFSFLRDILPENELFLIVDDSHGIGLIDKGRGVLNTIPVLPNVKVTVVASMAKALGIDAGIILGSTGVIGMLKRSNAFLGASPPAAAGLYAFMQAADIYRDELGKLQELMHYFSGKIDSGDWNFIPGYPVYFSQDPELYAMLLEQQILISSFPYPDHKGRPLNRVVLSSWATKESLDRLLSALKPAGPTAFQRGYRADRNAASL</sequence>
<dbReference type="InterPro" id="IPR050087">
    <property type="entry name" value="AON_synthase_class-II"/>
</dbReference>
<comment type="cofactor">
    <cofactor evidence="1">
        <name>pyridoxal 5'-phosphate</name>
        <dbReference type="ChEBI" id="CHEBI:597326"/>
    </cofactor>
</comment>
<dbReference type="Gene3D" id="3.90.1150.10">
    <property type="entry name" value="Aspartate Aminotransferase, domain 1"/>
    <property type="match status" value="1"/>
</dbReference>
<dbReference type="PANTHER" id="PTHR13693">
    <property type="entry name" value="CLASS II AMINOTRANSFERASE/8-AMINO-7-OXONONANOATE SYNTHASE"/>
    <property type="match status" value="1"/>
</dbReference>
<protein>
    <submittedName>
        <fullName evidence="4">7-keto-8-aminopelargonate synthetase</fullName>
    </submittedName>
</protein>
<dbReference type="InterPro" id="IPR015422">
    <property type="entry name" value="PyrdxlP-dep_Trfase_small"/>
</dbReference>
<dbReference type="Pfam" id="PF00155">
    <property type="entry name" value="Aminotran_1_2"/>
    <property type="match status" value="1"/>
</dbReference>
<keyword evidence="5" id="KW-1185">Reference proteome</keyword>
<reference evidence="5" key="1">
    <citation type="submission" date="2017-04" db="EMBL/GenBank/DDBJ databases">
        <authorList>
            <person name="Varghese N."/>
            <person name="Submissions S."/>
        </authorList>
    </citation>
    <scope>NUCLEOTIDE SEQUENCE [LARGE SCALE GENOMIC DNA]</scope>
    <source>
        <strain evidence="5">DSM 12126</strain>
    </source>
</reference>
<dbReference type="InterPro" id="IPR015421">
    <property type="entry name" value="PyrdxlP-dep_Trfase_major"/>
</dbReference>
<dbReference type="RefSeq" id="WP_084238276.1">
    <property type="nucleotide sequence ID" value="NZ_FWXT01000001.1"/>
</dbReference>
<dbReference type="Gene3D" id="3.40.640.10">
    <property type="entry name" value="Type I PLP-dependent aspartate aminotransferase-like (Major domain)"/>
    <property type="match status" value="1"/>
</dbReference>
<dbReference type="OrthoDB" id="846426at2"/>
<evidence type="ECO:0000256" key="2">
    <source>
        <dbReference type="ARBA" id="ARBA00022679"/>
    </source>
</evidence>
<dbReference type="SUPFAM" id="SSF53383">
    <property type="entry name" value="PLP-dependent transferases"/>
    <property type="match status" value="1"/>
</dbReference>
<keyword evidence="2" id="KW-0808">Transferase</keyword>
<dbReference type="EMBL" id="FWXT01000001">
    <property type="protein sequence ID" value="SMC69373.1"/>
    <property type="molecule type" value="Genomic_DNA"/>
</dbReference>
<evidence type="ECO:0000313" key="4">
    <source>
        <dbReference type="EMBL" id="SMC69373.1"/>
    </source>
</evidence>
<evidence type="ECO:0000313" key="5">
    <source>
        <dbReference type="Proteomes" id="UP000192756"/>
    </source>
</evidence>
<dbReference type="GO" id="GO:0030170">
    <property type="term" value="F:pyridoxal phosphate binding"/>
    <property type="evidence" value="ECO:0007669"/>
    <property type="project" value="InterPro"/>
</dbReference>
<proteinExistence type="predicted"/>
<feature type="domain" description="Aminotransferase class I/classII large" evidence="3">
    <location>
        <begin position="69"/>
        <end position="348"/>
    </location>
</feature>
<dbReference type="AlphaFoldDB" id="A0A1W2B8M8"/>
<evidence type="ECO:0000256" key="1">
    <source>
        <dbReference type="ARBA" id="ARBA00001933"/>
    </source>
</evidence>
<dbReference type="GO" id="GO:0016740">
    <property type="term" value="F:transferase activity"/>
    <property type="evidence" value="ECO:0007669"/>
    <property type="project" value="UniProtKB-KW"/>
</dbReference>
<dbReference type="InterPro" id="IPR004839">
    <property type="entry name" value="Aminotransferase_I/II_large"/>
</dbReference>
<dbReference type="Proteomes" id="UP000192756">
    <property type="component" value="Unassembled WGS sequence"/>
</dbReference>
<gene>
    <name evidence="4" type="ORF">SAMN04488524_2116</name>
</gene>
<dbReference type="STRING" id="151894.SAMN04488524_2116"/>
<organism evidence="4 5">
    <name type="scientific">Pedobacter africanus</name>
    <dbReference type="NCBI Taxonomy" id="151894"/>
    <lineage>
        <taxon>Bacteria</taxon>
        <taxon>Pseudomonadati</taxon>
        <taxon>Bacteroidota</taxon>
        <taxon>Sphingobacteriia</taxon>
        <taxon>Sphingobacteriales</taxon>
        <taxon>Sphingobacteriaceae</taxon>
        <taxon>Pedobacter</taxon>
    </lineage>
</organism>
<dbReference type="InterPro" id="IPR015424">
    <property type="entry name" value="PyrdxlP-dep_Trfase"/>
</dbReference>
<name>A0A1W2B8M8_9SPHI</name>
<evidence type="ECO:0000259" key="3">
    <source>
        <dbReference type="Pfam" id="PF00155"/>
    </source>
</evidence>